<name>A0A4R7HVZ1_9ACTN</name>
<evidence type="ECO:0000313" key="2">
    <source>
        <dbReference type="EMBL" id="TDT15182.1"/>
    </source>
</evidence>
<keyword evidence="3" id="KW-1185">Reference proteome</keyword>
<reference evidence="2 3" key="1">
    <citation type="submission" date="2019-03" db="EMBL/GenBank/DDBJ databases">
        <title>Sequencing the genomes of 1000 actinobacteria strains.</title>
        <authorList>
            <person name="Klenk H.-P."/>
        </authorList>
    </citation>
    <scope>NUCLEOTIDE SEQUENCE [LARGE SCALE GENOMIC DNA]</scope>
    <source>
        <strain evidence="2 3">DSM 18936</strain>
    </source>
</reference>
<comment type="caution">
    <text evidence="2">The sequence shown here is derived from an EMBL/GenBank/DDBJ whole genome shotgun (WGS) entry which is preliminary data.</text>
</comment>
<dbReference type="EMBL" id="SOAU01000001">
    <property type="protein sequence ID" value="TDT15182.1"/>
    <property type="molecule type" value="Genomic_DNA"/>
</dbReference>
<proteinExistence type="predicted"/>
<sequence length="345" mass="34919">MSTWRFRGVWVAGAAVVALLAFVVVLQAWSVDAAPGDDDATFVPTAGCRLTDTRPAPNTVGPRSAPIGADEAVTVTVRGSNGQCTGALAIPSDAVGVALNVTAVNATAPSNVRLYPANLSSAPTLSNLNVTAGAPATPNKVDVKLSPDGKIKVYNFAGSVNIIIDVVGYYSGSSLQELADELGAVKSDLAAVESDVASLEAEVTDLAEGRSFAVSNEIAAGTPLSSTAASVIDVSVTAPVDGQVTINYSTNATVSTSGSFTYATCAPFETTSIPGSVNLSDIGSSTVSDYGHEQPRAEGTLSGTRTFDIDAGQTVSYSVACSDKDLSTSGSVLGRTITAIFTPAP</sequence>
<organism evidence="2 3">
    <name type="scientific">Ilumatobacter fluminis</name>
    <dbReference type="NCBI Taxonomy" id="467091"/>
    <lineage>
        <taxon>Bacteria</taxon>
        <taxon>Bacillati</taxon>
        <taxon>Actinomycetota</taxon>
        <taxon>Acidimicrobiia</taxon>
        <taxon>Acidimicrobiales</taxon>
        <taxon>Ilumatobacteraceae</taxon>
        <taxon>Ilumatobacter</taxon>
    </lineage>
</organism>
<feature type="coiled-coil region" evidence="1">
    <location>
        <begin position="175"/>
        <end position="209"/>
    </location>
</feature>
<evidence type="ECO:0000313" key="3">
    <source>
        <dbReference type="Proteomes" id="UP000294558"/>
    </source>
</evidence>
<accession>A0A4R7HVZ1</accession>
<dbReference type="Proteomes" id="UP000294558">
    <property type="component" value="Unassembled WGS sequence"/>
</dbReference>
<protein>
    <submittedName>
        <fullName evidence="2">Uncharacterized protein</fullName>
    </submittedName>
</protein>
<dbReference type="AlphaFoldDB" id="A0A4R7HVZ1"/>
<keyword evidence="1" id="KW-0175">Coiled coil</keyword>
<gene>
    <name evidence="2" type="ORF">BDK89_0746</name>
</gene>
<evidence type="ECO:0000256" key="1">
    <source>
        <dbReference type="SAM" id="Coils"/>
    </source>
</evidence>